<keyword evidence="3" id="KW-1185">Reference proteome</keyword>
<comment type="caution">
    <text evidence="2">The sequence shown here is derived from an EMBL/GenBank/DDBJ whole genome shotgun (WGS) entry which is preliminary data.</text>
</comment>
<evidence type="ECO:0000313" key="3">
    <source>
        <dbReference type="Proteomes" id="UP001499987"/>
    </source>
</evidence>
<dbReference type="NCBIfam" id="NF042914">
    <property type="entry name" value="SAV915_dom"/>
    <property type="match status" value="1"/>
</dbReference>
<dbReference type="Proteomes" id="UP001499987">
    <property type="component" value="Unassembled WGS sequence"/>
</dbReference>
<feature type="region of interest" description="Disordered" evidence="1">
    <location>
        <begin position="1"/>
        <end position="25"/>
    </location>
</feature>
<gene>
    <name evidence="2" type="ORF">GCM10009663_60840</name>
</gene>
<evidence type="ECO:0000256" key="1">
    <source>
        <dbReference type="SAM" id="MobiDB-lite"/>
    </source>
</evidence>
<sequence length="129" mass="13333">MTTDTTVPDEPEEPGAPGAPGGPAAHALRFVPVRTTGPVQVLRLFRHRDGSRCAVAFSTAAALHALLGPDQEAAELTEPALRGLTAPLGIDRLVLDPGLVAPHPGGTGFPAGATLRGLPAAERPLERQW</sequence>
<dbReference type="RefSeq" id="WP_344626907.1">
    <property type="nucleotide sequence ID" value="NZ_BAAALD010000082.1"/>
</dbReference>
<protein>
    <recommendedName>
        <fullName evidence="4">SseB family protein</fullName>
    </recommendedName>
</protein>
<dbReference type="InterPro" id="IPR049975">
    <property type="entry name" value="SAV_915-like_dom"/>
</dbReference>
<evidence type="ECO:0008006" key="4">
    <source>
        <dbReference type="Google" id="ProtNLM"/>
    </source>
</evidence>
<organism evidence="2 3">
    <name type="scientific">Kitasatospora arboriphila</name>
    <dbReference type="NCBI Taxonomy" id="258052"/>
    <lineage>
        <taxon>Bacteria</taxon>
        <taxon>Bacillati</taxon>
        <taxon>Actinomycetota</taxon>
        <taxon>Actinomycetes</taxon>
        <taxon>Kitasatosporales</taxon>
        <taxon>Streptomycetaceae</taxon>
        <taxon>Kitasatospora</taxon>
    </lineage>
</organism>
<dbReference type="EMBL" id="BAAALD010000082">
    <property type="protein sequence ID" value="GAA1111389.1"/>
    <property type="molecule type" value="Genomic_DNA"/>
</dbReference>
<evidence type="ECO:0000313" key="2">
    <source>
        <dbReference type="EMBL" id="GAA1111389.1"/>
    </source>
</evidence>
<reference evidence="2 3" key="1">
    <citation type="journal article" date="2019" name="Int. J. Syst. Evol. Microbiol.">
        <title>The Global Catalogue of Microorganisms (GCM) 10K type strain sequencing project: providing services to taxonomists for standard genome sequencing and annotation.</title>
        <authorList>
            <consortium name="The Broad Institute Genomics Platform"/>
            <consortium name="The Broad Institute Genome Sequencing Center for Infectious Disease"/>
            <person name="Wu L."/>
            <person name="Ma J."/>
        </authorList>
    </citation>
    <scope>NUCLEOTIDE SEQUENCE [LARGE SCALE GENOMIC DNA]</scope>
    <source>
        <strain evidence="2 3">JCM 13002</strain>
    </source>
</reference>
<proteinExistence type="predicted"/>
<accession>A0ABN1U2M4</accession>
<name>A0ABN1U2M4_9ACTN</name>